<dbReference type="AlphaFoldDB" id="A0A8K0C5U0"/>
<comment type="caution">
    <text evidence="2">The sequence shown here is derived from an EMBL/GenBank/DDBJ whole genome shotgun (WGS) entry which is preliminary data.</text>
</comment>
<name>A0A8K0C5U0_IGNLU</name>
<dbReference type="OrthoDB" id="6763474at2759"/>
<organism evidence="2 3">
    <name type="scientific">Ignelater luminosus</name>
    <name type="common">Cucubano</name>
    <name type="synonym">Pyrophorus luminosus</name>
    <dbReference type="NCBI Taxonomy" id="2038154"/>
    <lineage>
        <taxon>Eukaryota</taxon>
        <taxon>Metazoa</taxon>
        <taxon>Ecdysozoa</taxon>
        <taxon>Arthropoda</taxon>
        <taxon>Hexapoda</taxon>
        <taxon>Insecta</taxon>
        <taxon>Pterygota</taxon>
        <taxon>Neoptera</taxon>
        <taxon>Endopterygota</taxon>
        <taxon>Coleoptera</taxon>
        <taxon>Polyphaga</taxon>
        <taxon>Elateriformia</taxon>
        <taxon>Elateroidea</taxon>
        <taxon>Elateridae</taxon>
        <taxon>Agrypninae</taxon>
        <taxon>Pyrophorini</taxon>
        <taxon>Ignelater</taxon>
    </lineage>
</organism>
<dbReference type="Proteomes" id="UP000801492">
    <property type="component" value="Unassembled WGS sequence"/>
</dbReference>
<gene>
    <name evidence="2" type="ORF">ILUMI_25258</name>
</gene>
<protein>
    <submittedName>
        <fullName evidence="2">Uncharacterized protein</fullName>
    </submittedName>
</protein>
<evidence type="ECO:0000256" key="1">
    <source>
        <dbReference type="SAM" id="Phobius"/>
    </source>
</evidence>
<keyword evidence="1" id="KW-0472">Membrane</keyword>
<accession>A0A8K0C5U0</accession>
<keyword evidence="3" id="KW-1185">Reference proteome</keyword>
<sequence>MSLQYVLTHNRKISKHVKILCALYRKKMIWTTVRYINKVHKEFINNFLRAAQLDDRVESSIPTFMFLTFTFILIHRALHRHSNYIPSLQLHFYRELGFQWSYFYATRIWFLSIKGMHWINRWFEYYLRVQHQENKVLWIEHIYIRVGLLTILTFIGLIPCAVFVVNCFWKHTIPNFLMWVGEDPWIRSEIGISGHYLERPPNFMTPKRKEYAYRAKRSISVECDTNNPKMKEPPRNCKSLAVISYS</sequence>
<dbReference type="EMBL" id="VTPC01090885">
    <property type="protein sequence ID" value="KAF2880929.1"/>
    <property type="molecule type" value="Genomic_DNA"/>
</dbReference>
<proteinExistence type="predicted"/>
<reference evidence="2" key="1">
    <citation type="submission" date="2019-08" db="EMBL/GenBank/DDBJ databases">
        <title>The genome of the North American firefly Photinus pyralis.</title>
        <authorList>
            <consortium name="Photinus pyralis genome working group"/>
            <person name="Fallon T.R."/>
            <person name="Sander Lower S.E."/>
            <person name="Weng J.-K."/>
        </authorList>
    </citation>
    <scope>NUCLEOTIDE SEQUENCE</scope>
    <source>
        <strain evidence="2">TRF0915ILg1</strain>
        <tissue evidence="2">Whole body</tissue>
    </source>
</reference>
<evidence type="ECO:0000313" key="3">
    <source>
        <dbReference type="Proteomes" id="UP000801492"/>
    </source>
</evidence>
<keyword evidence="1" id="KW-0812">Transmembrane</keyword>
<evidence type="ECO:0000313" key="2">
    <source>
        <dbReference type="EMBL" id="KAF2880929.1"/>
    </source>
</evidence>
<feature type="transmembrane region" description="Helical" evidence="1">
    <location>
        <begin position="142"/>
        <end position="169"/>
    </location>
</feature>
<keyword evidence="1" id="KW-1133">Transmembrane helix</keyword>